<dbReference type="AlphaFoldDB" id="A0A2U3L6Q5"/>
<reference evidence="2" key="1">
    <citation type="submission" date="2018-02" db="EMBL/GenBank/DDBJ databases">
        <authorList>
            <person name="Hausmann B."/>
        </authorList>
    </citation>
    <scope>NUCLEOTIDE SEQUENCE [LARGE SCALE GENOMIC DNA]</scope>
    <source>
        <strain evidence="2">Peat soil MAG SbF1</strain>
    </source>
</reference>
<protein>
    <submittedName>
        <fullName evidence="1">Single-stranded DNA-binding protein</fullName>
    </submittedName>
</protein>
<name>A0A2U3L6Q5_9FIRM</name>
<evidence type="ECO:0000313" key="2">
    <source>
        <dbReference type="Proteomes" id="UP000238916"/>
    </source>
</evidence>
<sequence>MVCSFTLAVRREFKNQAGEYESDFLTALLTEKQVS</sequence>
<proteinExistence type="predicted"/>
<evidence type="ECO:0000313" key="1">
    <source>
        <dbReference type="EMBL" id="SPF47582.1"/>
    </source>
</evidence>
<dbReference type="EMBL" id="OMOF01000327">
    <property type="protein sequence ID" value="SPF47582.1"/>
    <property type="molecule type" value="Genomic_DNA"/>
</dbReference>
<accession>A0A2U3L6Q5</accession>
<dbReference type="GO" id="GO:0003677">
    <property type="term" value="F:DNA binding"/>
    <property type="evidence" value="ECO:0007669"/>
    <property type="project" value="UniProtKB-KW"/>
</dbReference>
<gene>
    <name evidence="1" type="ORF">SBF1_3930009</name>
</gene>
<organism evidence="1 2">
    <name type="scientific">Candidatus Desulfosporosinus infrequens</name>
    <dbReference type="NCBI Taxonomy" id="2043169"/>
    <lineage>
        <taxon>Bacteria</taxon>
        <taxon>Bacillati</taxon>
        <taxon>Bacillota</taxon>
        <taxon>Clostridia</taxon>
        <taxon>Eubacteriales</taxon>
        <taxon>Desulfitobacteriaceae</taxon>
        <taxon>Desulfosporosinus</taxon>
    </lineage>
</organism>
<dbReference type="Proteomes" id="UP000238916">
    <property type="component" value="Unassembled WGS sequence"/>
</dbReference>
<keyword evidence="1" id="KW-0238">DNA-binding</keyword>